<comment type="similarity">
    <text evidence="2 5">Belongs to the RxLR effector family.</text>
</comment>
<proteinExistence type="inferred from homology"/>
<accession>A0ABD3FV95</accession>
<evidence type="ECO:0000313" key="6">
    <source>
        <dbReference type="EMBL" id="KAL3670847.1"/>
    </source>
</evidence>
<evidence type="ECO:0000256" key="2">
    <source>
        <dbReference type="ARBA" id="ARBA00010400"/>
    </source>
</evidence>
<dbReference type="Proteomes" id="UP001632037">
    <property type="component" value="Unassembled WGS sequence"/>
</dbReference>
<evidence type="ECO:0000256" key="4">
    <source>
        <dbReference type="ARBA" id="ARBA00022729"/>
    </source>
</evidence>
<comment type="caution">
    <text evidence="6">The sequence shown here is derived from an EMBL/GenBank/DDBJ whole genome shotgun (WGS) entry which is preliminary data.</text>
</comment>
<evidence type="ECO:0000256" key="1">
    <source>
        <dbReference type="ARBA" id="ARBA00004613"/>
    </source>
</evidence>
<keyword evidence="4 5" id="KW-0732">Signal</keyword>
<dbReference type="AlphaFoldDB" id="A0ABD3FV95"/>
<evidence type="ECO:0000313" key="7">
    <source>
        <dbReference type="Proteomes" id="UP001632037"/>
    </source>
</evidence>
<sequence length="134" mass="14831">MRLTYIVLVAAASILACCEGASAVSDSKSLVVPQSHVQTENNGDRFLTVHQDAEEERTGPQLTKSLSEKLFTKAAAKLTRSKSLTELSKLDDVVYLKAICGHNNHIFQRIENMGFNPDGMLTKMKELEDIDLYS</sequence>
<dbReference type="Pfam" id="PF16810">
    <property type="entry name" value="RXLR"/>
    <property type="match status" value="1"/>
</dbReference>
<reference evidence="6 7" key="1">
    <citation type="submission" date="2024-09" db="EMBL/GenBank/DDBJ databases">
        <title>Genome sequencing and assembly of Phytophthora oleae, isolate VK10A, causative agent of rot of olive drupes.</title>
        <authorList>
            <person name="Conti Taguali S."/>
            <person name="Riolo M."/>
            <person name="La Spada F."/>
            <person name="Cacciola S.O."/>
            <person name="Dionisio G."/>
        </authorList>
    </citation>
    <scope>NUCLEOTIDE SEQUENCE [LARGE SCALE GENOMIC DNA]</scope>
    <source>
        <strain evidence="6 7">VK10A</strain>
    </source>
</reference>
<name>A0ABD3FV95_9STRA</name>
<feature type="chain" id="PRO_5044527426" description="RxLR effector protein" evidence="5">
    <location>
        <begin position="24"/>
        <end position="134"/>
    </location>
</feature>
<comment type="function">
    <text evidence="5">Effector that suppresses plant defense responses during pathogen infection.</text>
</comment>
<dbReference type="GO" id="GO:0005576">
    <property type="term" value="C:extracellular region"/>
    <property type="evidence" value="ECO:0007669"/>
    <property type="project" value="UniProtKB-SubCell"/>
</dbReference>
<keyword evidence="7" id="KW-1185">Reference proteome</keyword>
<evidence type="ECO:0000256" key="5">
    <source>
        <dbReference type="RuleBase" id="RU367124"/>
    </source>
</evidence>
<dbReference type="PROSITE" id="PS51257">
    <property type="entry name" value="PROKAR_LIPOPROTEIN"/>
    <property type="match status" value="1"/>
</dbReference>
<dbReference type="InterPro" id="IPR031825">
    <property type="entry name" value="RXLR"/>
</dbReference>
<comment type="domain">
    <text evidence="5">The RxLR-dEER motif acts to carry the protein into the host cell cytoplasm through binding to cell surface phosphatidylinositol-3-phosphate.</text>
</comment>
<evidence type="ECO:0000256" key="3">
    <source>
        <dbReference type="ARBA" id="ARBA00022525"/>
    </source>
</evidence>
<feature type="signal peptide" evidence="5">
    <location>
        <begin position="1"/>
        <end position="23"/>
    </location>
</feature>
<protein>
    <recommendedName>
        <fullName evidence="5">RxLR effector protein</fullName>
    </recommendedName>
</protein>
<gene>
    <name evidence="6" type="ORF">V7S43_004032</name>
</gene>
<dbReference type="EMBL" id="JBIMZQ010000006">
    <property type="protein sequence ID" value="KAL3670847.1"/>
    <property type="molecule type" value="Genomic_DNA"/>
</dbReference>
<keyword evidence="3 5" id="KW-0964">Secreted</keyword>
<comment type="subcellular location">
    <subcellularLocation>
        <location evidence="1 5">Secreted</location>
    </subcellularLocation>
</comment>
<organism evidence="6 7">
    <name type="scientific">Phytophthora oleae</name>
    <dbReference type="NCBI Taxonomy" id="2107226"/>
    <lineage>
        <taxon>Eukaryota</taxon>
        <taxon>Sar</taxon>
        <taxon>Stramenopiles</taxon>
        <taxon>Oomycota</taxon>
        <taxon>Peronosporomycetes</taxon>
        <taxon>Peronosporales</taxon>
        <taxon>Peronosporaceae</taxon>
        <taxon>Phytophthora</taxon>
    </lineage>
</organism>